<dbReference type="CDD" id="cd16922">
    <property type="entry name" value="HATPase_EvgS-ArcB-TorS-like"/>
    <property type="match status" value="1"/>
</dbReference>
<dbReference type="InterPro" id="IPR011622">
    <property type="entry name" value="7TMR_DISM_rcpt_extracell_dom2"/>
</dbReference>
<dbReference type="SMART" id="SM00388">
    <property type="entry name" value="HisKA"/>
    <property type="match status" value="1"/>
</dbReference>
<evidence type="ECO:0000256" key="2">
    <source>
        <dbReference type="ARBA" id="ARBA00012438"/>
    </source>
</evidence>
<dbReference type="Gene3D" id="2.60.40.2380">
    <property type="match status" value="1"/>
</dbReference>
<reference evidence="11 12" key="1">
    <citation type="submission" date="2016-10" db="EMBL/GenBank/DDBJ databases">
        <authorList>
            <person name="de Groot N.N."/>
        </authorList>
    </citation>
    <scope>NUCLEOTIDE SEQUENCE [LARGE SCALE GENOMIC DNA]</scope>
    <source>
        <strain evidence="11 12">JCM 19513</strain>
    </source>
</reference>
<evidence type="ECO:0000256" key="3">
    <source>
        <dbReference type="ARBA" id="ARBA00022553"/>
    </source>
</evidence>
<dbReference type="SMART" id="SM00448">
    <property type="entry name" value="REC"/>
    <property type="match status" value="1"/>
</dbReference>
<evidence type="ECO:0000313" key="12">
    <source>
        <dbReference type="Proteomes" id="UP000185766"/>
    </source>
</evidence>
<dbReference type="InterPro" id="IPR011006">
    <property type="entry name" value="CheY-like_superfamily"/>
</dbReference>
<evidence type="ECO:0000256" key="4">
    <source>
        <dbReference type="ARBA" id="ARBA00023012"/>
    </source>
</evidence>
<dbReference type="SUPFAM" id="SSF47384">
    <property type="entry name" value="Homodimeric domain of signal transducing histidine kinase"/>
    <property type="match status" value="1"/>
</dbReference>
<feature type="transmembrane region" description="Helical" evidence="7">
    <location>
        <begin position="285"/>
        <end position="305"/>
    </location>
</feature>
<feature type="signal peptide" evidence="8">
    <location>
        <begin position="1"/>
        <end position="25"/>
    </location>
</feature>
<dbReference type="Proteomes" id="UP000185766">
    <property type="component" value="Unassembled WGS sequence"/>
</dbReference>
<dbReference type="GO" id="GO:0000155">
    <property type="term" value="F:phosphorelay sensor kinase activity"/>
    <property type="evidence" value="ECO:0007669"/>
    <property type="project" value="InterPro"/>
</dbReference>
<keyword evidence="3 5" id="KW-0597">Phosphoprotein</keyword>
<dbReference type="Gene3D" id="1.10.287.130">
    <property type="match status" value="1"/>
</dbReference>
<evidence type="ECO:0000256" key="8">
    <source>
        <dbReference type="SAM" id="SignalP"/>
    </source>
</evidence>
<dbReference type="EC" id="2.7.13.3" evidence="2"/>
<evidence type="ECO:0000256" key="1">
    <source>
        <dbReference type="ARBA" id="ARBA00000085"/>
    </source>
</evidence>
<dbReference type="Pfam" id="PF00512">
    <property type="entry name" value="HisKA"/>
    <property type="match status" value="1"/>
</dbReference>
<feature type="domain" description="Histidine kinase" evidence="9">
    <location>
        <begin position="430"/>
        <end position="652"/>
    </location>
</feature>
<evidence type="ECO:0000256" key="7">
    <source>
        <dbReference type="SAM" id="Phobius"/>
    </source>
</evidence>
<dbReference type="InterPro" id="IPR004358">
    <property type="entry name" value="Sig_transdc_His_kin-like_C"/>
</dbReference>
<keyword evidence="7" id="KW-1133">Transmembrane helix</keyword>
<dbReference type="InterPro" id="IPR003594">
    <property type="entry name" value="HATPase_dom"/>
</dbReference>
<gene>
    <name evidence="11" type="ORF">SAMN05216214_107141</name>
</gene>
<evidence type="ECO:0000259" key="9">
    <source>
        <dbReference type="PROSITE" id="PS50109"/>
    </source>
</evidence>
<dbReference type="Pfam" id="PF00072">
    <property type="entry name" value="Response_reg"/>
    <property type="match status" value="1"/>
</dbReference>
<feature type="modified residue" description="4-aspartylphosphate" evidence="5">
    <location>
        <position position="730"/>
    </location>
</feature>
<evidence type="ECO:0000259" key="10">
    <source>
        <dbReference type="PROSITE" id="PS50110"/>
    </source>
</evidence>
<dbReference type="Pfam" id="PF07696">
    <property type="entry name" value="7TMR-DISMED2"/>
    <property type="match status" value="1"/>
</dbReference>
<dbReference type="Gene3D" id="3.40.50.2300">
    <property type="match status" value="1"/>
</dbReference>
<keyword evidence="11" id="KW-0418">Kinase</keyword>
<dbReference type="CDD" id="cd00082">
    <property type="entry name" value="HisKA"/>
    <property type="match status" value="1"/>
</dbReference>
<dbReference type="InterPro" id="IPR011623">
    <property type="entry name" value="7TMR_DISM_rcpt_extracell_dom1"/>
</dbReference>
<comment type="catalytic activity">
    <reaction evidence="1">
        <text>ATP + protein L-histidine = ADP + protein N-phospho-L-histidine.</text>
        <dbReference type="EC" id="2.7.13.3"/>
    </reaction>
</comment>
<feature type="chain" id="PRO_5010169261" description="histidine kinase" evidence="8">
    <location>
        <begin position="26"/>
        <end position="805"/>
    </location>
</feature>
<feature type="coiled-coil region" evidence="6">
    <location>
        <begin position="403"/>
        <end position="430"/>
    </location>
</feature>
<dbReference type="InterPro" id="IPR005467">
    <property type="entry name" value="His_kinase_dom"/>
</dbReference>
<proteinExistence type="predicted"/>
<feature type="transmembrane region" description="Helical" evidence="7">
    <location>
        <begin position="311"/>
        <end position="333"/>
    </location>
</feature>
<evidence type="ECO:0000256" key="6">
    <source>
        <dbReference type="SAM" id="Coils"/>
    </source>
</evidence>
<name>A0A1H7LVV1_9GAMM</name>
<feature type="domain" description="Response regulatory" evidence="10">
    <location>
        <begin position="681"/>
        <end position="797"/>
    </location>
</feature>
<dbReference type="STRING" id="1429083.GCA_001885685_01534"/>
<dbReference type="AlphaFoldDB" id="A0A1H7LVV1"/>
<feature type="transmembrane region" description="Helical" evidence="7">
    <location>
        <begin position="249"/>
        <end position="273"/>
    </location>
</feature>
<feature type="transmembrane region" description="Helical" evidence="7">
    <location>
        <begin position="217"/>
        <end position="243"/>
    </location>
</feature>
<dbReference type="RefSeq" id="WP_074867248.1">
    <property type="nucleotide sequence ID" value="NZ_FOAS01000007.1"/>
</dbReference>
<dbReference type="InterPro" id="IPR001789">
    <property type="entry name" value="Sig_transdc_resp-reg_receiver"/>
</dbReference>
<feature type="transmembrane region" description="Helical" evidence="7">
    <location>
        <begin position="340"/>
        <end position="363"/>
    </location>
</feature>
<dbReference type="InterPro" id="IPR036890">
    <property type="entry name" value="HATPase_C_sf"/>
</dbReference>
<dbReference type="SUPFAM" id="SSF55874">
    <property type="entry name" value="ATPase domain of HSP90 chaperone/DNA topoisomerase II/histidine kinase"/>
    <property type="match status" value="1"/>
</dbReference>
<dbReference type="PROSITE" id="PS50109">
    <property type="entry name" value="HIS_KIN"/>
    <property type="match status" value="1"/>
</dbReference>
<keyword evidence="6" id="KW-0175">Coiled coil</keyword>
<keyword evidence="8" id="KW-0732">Signal</keyword>
<dbReference type="PRINTS" id="PR00344">
    <property type="entry name" value="BCTRLSENSOR"/>
</dbReference>
<dbReference type="InterPro" id="IPR036097">
    <property type="entry name" value="HisK_dim/P_sf"/>
</dbReference>
<dbReference type="SMART" id="SM00387">
    <property type="entry name" value="HATPase_c"/>
    <property type="match status" value="1"/>
</dbReference>
<organism evidence="11 12">
    <name type="scientific">Atopomonas hussainii</name>
    <dbReference type="NCBI Taxonomy" id="1429083"/>
    <lineage>
        <taxon>Bacteria</taxon>
        <taxon>Pseudomonadati</taxon>
        <taxon>Pseudomonadota</taxon>
        <taxon>Gammaproteobacteria</taxon>
        <taxon>Pseudomonadales</taxon>
        <taxon>Pseudomonadaceae</taxon>
        <taxon>Atopomonas</taxon>
    </lineage>
</organism>
<dbReference type="PANTHER" id="PTHR45339:SF1">
    <property type="entry name" value="HYBRID SIGNAL TRANSDUCTION HISTIDINE KINASE J"/>
    <property type="match status" value="1"/>
</dbReference>
<feature type="transmembrane region" description="Helical" evidence="7">
    <location>
        <begin position="188"/>
        <end position="210"/>
    </location>
</feature>
<evidence type="ECO:0000256" key="5">
    <source>
        <dbReference type="PROSITE-ProRule" id="PRU00169"/>
    </source>
</evidence>
<dbReference type="Pfam" id="PF02518">
    <property type="entry name" value="HATPase_c"/>
    <property type="match status" value="1"/>
</dbReference>
<dbReference type="FunFam" id="3.30.565.10:FF:000010">
    <property type="entry name" value="Sensor histidine kinase RcsC"/>
    <property type="match status" value="1"/>
</dbReference>
<dbReference type="PROSITE" id="PS50110">
    <property type="entry name" value="RESPONSE_REGULATORY"/>
    <property type="match status" value="1"/>
</dbReference>
<keyword evidence="4" id="KW-0902">Two-component regulatory system</keyword>
<dbReference type="CDD" id="cd17546">
    <property type="entry name" value="REC_hyHK_CKI1_RcsC-like"/>
    <property type="match status" value="1"/>
</dbReference>
<keyword evidence="7" id="KW-0812">Transmembrane</keyword>
<evidence type="ECO:0000313" key="11">
    <source>
        <dbReference type="EMBL" id="SEL03083.1"/>
    </source>
</evidence>
<accession>A0A1H7LVV1</accession>
<protein>
    <recommendedName>
        <fullName evidence="2">histidine kinase</fullName>
        <ecNumber evidence="2">2.7.13.3</ecNumber>
    </recommendedName>
</protein>
<keyword evidence="12" id="KW-1185">Reference proteome</keyword>
<keyword evidence="7" id="KW-0472">Membrane</keyword>
<dbReference type="EMBL" id="FOAS01000007">
    <property type="protein sequence ID" value="SEL03083.1"/>
    <property type="molecule type" value="Genomic_DNA"/>
</dbReference>
<sequence length="805" mass="89960">MGFLCKRGLVFVALLSLLLTLPAKALTFDEFLQSEPLGQHVEVLEDVRGEWTITDVASPQLLRSFRPLSQPVLNAGYSNSVFWLRLVLDYQPVTEQRDARWLLELAYPPLDSVKLYVTQEGQWREIASGDSLPFAARPIKAHTYLFPLPLAAGQSEVVYLRLQSEGSLQAPLTLWSPISYLEEQPGRIYALGMIYGVLLVMLVYNLFIFISVRDWSYLFYILYIGSFGLYQLSVNGAAIEYFWPDNPWWANAATPFLVGMAGVFGSQFARSFLHTSEHSPWLDRLLLALMLWAAGCMVLALTSSYSVAMPLATLMALVFSVLVFTAGLVALWRGMRVARYFLFAWTAFLLGGVINTLMVMGYLPNMFLTMYASQIGSAIEVALLSLALADRINALKEERARILHEASEKLQVLNKELANSNRLKDEFLSNLTHELRTPMNGVIGALELMQTVPMSTELQEYQRTATGSARDMLRMVDDILALTQLQASKLYALHEPFSLRSLLDGLRQDFAPKAQARGLTFTVQLDEKLPDIVESDAGKLAQALSYLLDNALKFTRKGHVRLQVSQASAEPGRSLTLRFEVSDTGIGFDEEFGQRIYDNFRQADGSHSRAYAGLGIGLSLCQQLVGLLRGELSHTSTPNVGSCFTLKLKLGLPHTGRPLHELPKRLPDETLTLHREPHECKVLLVEDDPVNQLVIRGMLLRLGYQVRTADNGEEALTIVGREAFDGVLMDCQMPYMDGFAACRALRELPSGKQLPVLAVTAYTQNADRERCLAAGMDDYLAKPVRLEELKLLLQRWVLARPHVGQ</sequence>
<dbReference type="Pfam" id="PF07695">
    <property type="entry name" value="7TMR-DISM_7TM"/>
    <property type="match status" value="1"/>
</dbReference>
<dbReference type="InterPro" id="IPR003661">
    <property type="entry name" value="HisK_dim/P_dom"/>
</dbReference>
<dbReference type="SUPFAM" id="SSF52172">
    <property type="entry name" value="CheY-like"/>
    <property type="match status" value="1"/>
</dbReference>
<keyword evidence="11" id="KW-0808">Transferase</keyword>
<dbReference type="Gene3D" id="3.30.565.10">
    <property type="entry name" value="Histidine kinase-like ATPase, C-terminal domain"/>
    <property type="match status" value="1"/>
</dbReference>
<dbReference type="PANTHER" id="PTHR45339">
    <property type="entry name" value="HYBRID SIGNAL TRANSDUCTION HISTIDINE KINASE J"/>
    <property type="match status" value="1"/>
</dbReference>